<evidence type="ECO:0000313" key="2">
    <source>
        <dbReference type="EMBL" id="KAL2857968.1"/>
    </source>
</evidence>
<protein>
    <submittedName>
        <fullName evidence="2">Uncharacterized protein</fullName>
    </submittedName>
</protein>
<feature type="region of interest" description="Disordered" evidence="1">
    <location>
        <begin position="1"/>
        <end position="86"/>
    </location>
</feature>
<gene>
    <name evidence="2" type="ORF">BJY01DRAFT_242038</name>
</gene>
<dbReference type="Proteomes" id="UP001610446">
    <property type="component" value="Unassembled WGS sequence"/>
</dbReference>
<accession>A0ABR4L3B3</accession>
<feature type="compositionally biased region" description="Basic and acidic residues" evidence="1">
    <location>
        <begin position="61"/>
        <end position="79"/>
    </location>
</feature>
<evidence type="ECO:0000256" key="1">
    <source>
        <dbReference type="SAM" id="MobiDB-lite"/>
    </source>
</evidence>
<name>A0ABR4L3B3_9EURO</name>
<reference evidence="2 3" key="1">
    <citation type="submission" date="2024-07" db="EMBL/GenBank/DDBJ databases">
        <title>Section-level genome sequencing and comparative genomics of Aspergillus sections Usti and Cavernicolus.</title>
        <authorList>
            <consortium name="Lawrence Berkeley National Laboratory"/>
            <person name="Nybo J.L."/>
            <person name="Vesth T.C."/>
            <person name="Theobald S."/>
            <person name="Frisvad J.C."/>
            <person name="Larsen T.O."/>
            <person name="Kjaerboelling I."/>
            <person name="Rothschild-Mancinelli K."/>
            <person name="Lyhne E.K."/>
            <person name="Kogle M.E."/>
            <person name="Barry K."/>
            <person name="Clum A."/>
            <person name="Na H."/>
            <person name="Ledsgaard L."/>
            <person name="Lin J."/>
            <person name="Lipzen A."/>
            <person name="Kuo A."/>
            <person name="Riley R."/>
            <person name="Mondo S."/>
            <person name="Labutti K."/>
            <person name="Haridas S."/>
            <person name="Pangalinan J."/>
            <person name="Salamov A.A."/>
            <person name="Simmons B.A."/>
            <person name="Magnuson J.K."/>
            <person name="Chen J."/>
            <person name="Drula E."/>
            <person name="Henrissat B."/>
            <person name="Wiebenga A."/>
            <person name="Lubbers R.J."/>
            <person name="Gomes A.C."/>
            <person name="Makela M.R."/>
            <person name="Stajich J."/>
            <person name="Grigoriev I.V."/>
            <person name="Mortensen U.H."/>
            <person name="De Vries R.P."/>
            <person name="Baker S.E."/>
            <person name="Andersen M.R."/>
        </authorList>
    </citation>
    <scope>NUCLEOTIDE SEQUENCE [LARGE SCALE GENOMIC DNA]</scope>
    <source>
        <strain evidence="2 3">CBS 123904</strain>
    </source>
</reference>
<feature type="compositionally biased region" description="Basic and acidic residues" evidence="1">
    <location>
        <begin position="142"/>
        <end position="165"/>
    </location>
</feature>
<dbReference type="EMBL" id="JBFXLU010000002">
    <property type="protein sequence ID" value="KAL2857968.1"/>
    <property type="molecule type" value="Genomic_DNA"/>
</dbReference>
<sequence>MVNHSGADSESSEAQHRQRHGSRRGSPATVSASESQVSPPEKPPAAPSGQDLGEPSPATTHRHDTDTIPANSDRHEPNSNRKYMPIGARRLYDLSWEALINELPGLHGDGTGDSHGNALAEARQALEDYKMSLLATEDEHWEDGPSTEKKTKNVGREFPSRRRSI</sequence>
<evidence type="ECO:0000313" key="3">
    <source>
        <dbReference type="Proteomes" id="UP001610446"/>
    </source>
</evidence>
<organism evidence="2 3">
    <name type="scientific">Aspergillus pseudoustus</name>
    <dbReference type="NCBI Taxonomy" id="1810923"/>
    <lineage>
        <taxon>Eukaryota</taxon>
        <taxon>Fungi</taxon>
        <taxon>Dikarya</taxon>
        <taxon>Ascomycota</taxon>
        <taxon>Pezizomycotina</taxon>
        <taxon>Eurotiomycetes</taxon>
        <taxon>Eurotiomycetidae</taxon>
        <taxon>Eurotiales</taxon>
        <taxon>Aspergillaceae</taxon>
        <taxon>Aspergillus</taxon>
        <taxon>Aspergillus subgen. Nidulantes</taxon>
    </lineage>
</organism>
<comment type="caution">
    <text evidence="2">The sequence shown here is derived from an EMBL/GenBank/DDBJ whole genome shotgun (WGS) entry which is preliminary data.</text>
</comment>
<proteinExistence type="predicted"/>
<feature type="compositionally biased region" description="Polar residues" evidence="1">
    <location>
        <begin position="28"/>
        <end position="38"/>
    </location>
</feature>
<feature type="region of interest" description="Disordered" evidence="1">
    <location>
        <begin position="137"/>
        <end position="165"/>
    </location>
</feature>
<keyword evidence="3" id="KW-1185">Reference proteome</keyword>